<proteinExistence type="predicted"/>
<comment type="caution">
    <text evidence="1">The sequence shown here is derived from an EMBL/GenBank/DDBJ whole genome shotgun (WGS) entry which is preliminary data.</text>
</comment>
<evidence type="ECO:0000313" key="1">
    <source>
        <dbReference type="EMBL" id="GBP10984.1"/>
    </source>
</evidence>
<dbReference type="OrthoDB" id="7480422at2759"/>
<accession>A0A4C1TA18</accession>
<gene>
    <name evidence="1" type="ORF">EVAR_5536_1</name>
</gene>
<sequence>MEPVRGACPISSRVTVVTFELEYPDINFCLLTTSNVEHLESSRIIGDPIISGQLYPLALRRDVASLYKLYRVYDGECSEELFDVIPATDFRHRSPRRKYISSILMSSILLSYTFH</sequence>
<evidence type="ECO:0000313" key="2">
    <source>
        <dbReference type="Proteomes" id="UP000299102"/>
    </source>
</evidence>
<organism evidence="1 2">
    <name type="scientific">Eumeta variegata</name>
    <name type="common">Bagworm moth</name>
    <name type="synonym">Eumeta japonica</name>
    <dbReference type="NCBI Taxonomy" id="151549"/>
    <lineage>
        <taxon>Eukaryota</taxon>
        <taxon>Metazoa</taxon>
        <taxon>Ecdysozoa</taxon>
        <taxon>Arthropoda</taxon>
        <taxon>Hexapoda</taxon>
        <taxon>Insecta</taxon>
        <taxon>Pterygota</taxon>
        <taxon>Neoptera</taxon>
        <taxon>Endopterygota</taxon>
        <taxon>Lepidoptera</taxon>
        <taxon>Glossata</taxon>
        <taxon>Ditrysia</taxon>
        <taxon>Tineoidea</taxon>
        <taxon>Psychidae</taxon>
        <taxon>Oiketicinae</taxon>
        <taxon>Eumeta</taxon>
    </lineage>
</organism>
<keyword evidence="2" id="KW-1185">Reference proteome</keyword>
<protein>
    <submittedName>
        <fullName evidence="1">Uncharacterized protein</fullName>
    </submittedName>
</protein>
<reference evidence="1 2" key="1">
    <citation type="journal article" date="2019" name="Commun. Biol.">
        <title>The bagworm genome reveals a unique fibroin gene that provides high tensile strength.</title>
        <authorList>
            <person name="Kono N."/>
            <person name="Nakamura H."/>
            <person name="Ohtoshi R."/>
            <person name="Tomita M."/>
            <person name="Numata K."/>
            <person name="Arakawa K."/>
        </authorList>
    </citation>
    <scope>NUCLEOTIDE SEQUENCE [LARGE SCALE GENOMIC DNA]</scope>
</reference>
<dbReference type="EMBL" id="BGZK01000043">
    <property type="protein sequence ID" value="GBP10984.1"/>
    <property type="molecule type" value="Genomic_DNA"/>
</dbReference>
<dbReference type="AlphaFoldDB" id="A0A4C1TA18"/>
<name>A0A4C1TA18_EUMVA</name>
<dbReference type="Proteomes" id="UP000299102">
    <property type="component" value="Unassembled WGS sequence"/>
</dbReference>